<evidence type="ECO:0000313" key="1">
    <source>
        <dbReference type="EMBL" id="TNN73018.1"/>
    </source>
</evidence>
<proteinExistence type="predicted"/>
<organism evidence="1 2">
    <name type="scientific">Liparis tanakae</name>
    <name type="common">Tanaka's snailfish</name>
    <dbReference type="NCBI Taxonomy" id="230148"/>
    <lineage>
        <taxon>Eukaryota</taxon>
        <taxon>Metazoa</taxon>
        <taxon>Chordata</taxon>
        <taxon>Craniata</taxon>
        <taxon>Vertebrata</taxon>
        <taxon>Euteleostomi</taxon>
        <taxon>Actinopterygii</taxon>
        <taxon>Neopterygii</taxon>
        <taxon>Teleostei</taxon>
        <taxon>Neoteleostei</taxon>
        <taxon>Acanthomorphata</taxon>
        <taxon>Eupercaria</taxon>
        <taxon>Perciformes</taxon>
        <taxon>Cottioidei</taxon>
        <taxon>Cottales</taxon>
        <taxon>Liparidae</taxon>
        <taxon>Liparis</taxon>
    </lineage>
</organism>
<accession>A0A4Z2I4X5</accession>
<dbReference type="AlphaFoldDB" id="A0A4Z2I4X5"/>
<keyword evidence="2" id="KW-1185">Reference proteome</keyword>
<gene>
    <name evidence="1" type="ORF">EYF80_016688</name>
</gene>
<name>A0A4Z2I4X5_9TELE</name>
<protein>
    <submittedName>
        <fullName evidence="1">Uncharacterized protein</fullName>
    </submittedName>
</protein>
<dbReference type="Proteomes" id="UP000314294">
    <property type="component" value="Unassembled WGS sequence"/>
</dbReference>
<comment type="caution">
    <text evidence="1">The sequence shown here is derived from an EMBL/GenBank/DDBJ whole genome shotgun (WGS) entry which is preliminary data.</text>
</comment>
<evidence type="ECO:0000313" key="2">
    <source>
        <dbReference type="Proteomes" id="UP000314294"/>
    </source>
</evidence>
<sequence>MSSRQRTGLSLVVTTRDSGSEMLCVSLGCSVWFFTCSTSSLSCWSTNVALVARVGPCYSSTIKRDFPLRGSESSTSSTADFSVTTASCWRWLTSSCLNSSWVLASRSFCLKEMSENIEANVLPSSTAVLCDLMNEDTFDI</sequence>
<dbReference type="EMBL" id="SRLO01000129">
    <property type="protein sequence ID" value="TNN73018.1"/>
    <property type="molecule type" value="Genomic_DNA"/>
</dbReference>
<reference evidence="1 2" key="1">
    <citation type="submission" date="2019-03" db="EMBL/GenBank/DDBJ databases">
        <title>First draft genome of Liparis tanakae, snailfish: a comprehensive survey of snailfish specific genes.</title>
        <authorList>
            <person name="Kim W."/>
            <person name="Song I."/>
            <person name="Jeong J.-H."/>
            <person name="Kim D."/>
            <person name="Kim S."/>
            <person name="Ryu S."/>
            <person name="Song J.Y."/>
            <person name="Lee S.K."/>
        </authorList>
    </citation>
    <scope>NUCLEOTIDE SEQUENCE [LARGE SCALE GENOMIC DNA]</scope>
    <source>
        <tissue evidence="1">Muscle</tissue>
    </source>
</reference>